<dbReference type="GO" id="GO:1904158">
    <property type="term" value="P:axonemal central apparatus assembly"/>
    <property type="evidence" value="ECO:0007669"/>
    <property type="project" value="TreeGrafter"/>
</dbReference>
<feature type="region of interest" description="Disordered" evidence="1">
    <location>
        <begin position="33"/>
        <end position="56"/>
    </location>
</feature>
<gene>
    <name evidence="2" type="ORF">L9F63_020048</name>
</gene>
<keyword evidence="3" id="KW-1185">Reference proteome</keyword>
<comment type="caution">
    <text evidence="2">The sequence shown here is derived from an EMBL/GenBank/DDBJ whole genome shotgun (WGS) entry which is preliminary data.</text>
</comment>
<dbReference type="Proteomes" id="UP001233999">
    <property type="component" value="Unassembled WGS sequence"/>
</dbReference>
<proteinExistence type="predicted"/>
<feature type="non-terminal residue" evidence="2">
    <location>
        <position position="1"/>
    </location>
</feature>
<dbReference type="PANTHER" id="PTHR21963:SF1">
    <property type="entry name" value="SPERM-ASSOCIATED ANTIGEN 17"/>
    <property type="match status" value="1"/>
</dbReference>
<feature type="compositionally biased region" description="Basic and acidic residues" evidence="1">
    <location>
        <begin position="34"/>
        <end position="56"/>
    </location>
</feature>
<dbReference type="GO" id="GO:0005576">
    <property type="term" value="C:extracellular region"/>
    <property type="evidence" value="ECO:0007669"/>
    <property type="project" value="GOC"/>
</dbReference>
<sequence>LIAVKNNYLEKTAIQNKLAEELEQESICITPVQSKKEGKKAKEGKKEKVTKEKKKEETEFKLPKIETAEKKLTKLRKKGEEWKDTKYIADFPLDGPNLYVALVGFHEPTLLTELRKIGVPLHGLIKVQYTGGRQNNSNTFIDTV</sequence>
<accession>A0AAD7ZSZ8</accession>
<protein>
    <submittedName>
        <fullName evidence="2">Uncharacterized protein</fullName>
    </submittedName>
</protein>
<dbReference type="GO" id="GO:1990716">
    <property type="term" value="C:axonemal central apparatus"/>
    <property type="evidence" value="ECO:0007669"/>
    <property type="project" value="TreeGrafter"/>
</dbReference>
<dbReference type="PANTHER" id="PTHR21963">
    <property type="entry name" value="PF6"/>
    <property type="match status" value="1"/>
</dbReference>
<evidence type="ECO:0000313" key="2">
    <source>
        <dbReference type="EMBL" id="KAJ9586340.1"/>
    </source>
</evidence>
<evidence type="ECO:0000313" key="3">
    <source>
        <dbReference type="Proteomes" id="UP001233999"/>
    </source>
</evidence>
<dbReference type="GO" id="GO:0003351">
    <property type="term" value="P:epithelial cilium movement involved in extracellular fluid movement"/>
    <property type="evidence" value="ECO:0007669"/>
    <property type="project" value="TreeGrafter"/>
</dbReference>
<dbReference type="EMBL" id="JASPKZ010007173">
    <property type="protein sequence ID" value="KAJ9586340.1"/>
    <property type="molecule type" value="Genomic_DNA"/>
</dbReference>
<dbReference type="AlphaFoldDB" id="A0AAD7ZSZ8"/>
<dbReference type="InterPro" id="IPR026173">
    <property type="entry name" value="SPAG17"/>
</dbReference>
<reference evidence="2" key="1">
    <citation type="journal article" date="2023" name="IScience">
        <title>Live-bearing cockroach genome reveals convergent evolutionary mechanisms linked to viviparity in insects and beyond.</title>
        <authorList>
            <person name="Fouks B."/>
            <person name="Harrison M.C."/>
            <person name="Mikhailova A.A."/>
            <person name="Marchal E."/>
            <person name="English S."/>
            <person name="Carruthers M."/>
            <person name="Jennings E.C."/>
            <person name="Chiamaka E.L."/>
            <person name="Frigard R.A."/>
            <person name="Pippel M."/>
            <person name="Attardo G.M."/>
            <person name="Benoit J.B."/>
            <person name="Bornberg-Bauer E."/>
            <person name="Tobe S.S."/>
        </authorList>
    </citation>
    <scope>NUCLEOTIDE SEQUENCE</scope>
    <source>
        <strain evidence="2">Stay&amp;Tobe</strain>
    </source>
</reference>
<organism evidence="2 3">
    <name type="scientific">Diploptera punctata</name>
    <name type="common">Pacific beetle cockroach</name>
    <dbReference type="NCBI Taxonomy" id="6984"/>
    <lineage>
        <taxon>Eukaryota</taxon>
        <taxon>Metazoa</taxon>
        <taxon>Ecdysozoa</taxon>
        <taxon>Arthropoda</taxon>
        <taxon>Hexapoda</taxon>
        <taxon>Insecta</taxon>
        <taxon>Pterygota</taxon>
        <taxon>Neoptera</taxon>
        <taxon>Polyneoptera</taxon>
        <taxon>Dictyoptera</taxon>
        <taxon>Blattodea</taxon>
        <taxon>Blaberoidea</taxon>
        <taxon>Blaberidae</taxon>
        <taxon>Diplopterinae</taxon>
        <taxon>Diploptera</taxon>
    </lineage>
</organism>
<name>A0AAD7ZSZ8_DIPPU</name>
<reference evidence="2" key="2">
    <citation type="submission" date="2023-05" db="EMBL/GenBank/DDBJ databases">
        <authorList>
            <person name="Fouks B."/>
        </authorList>
    </citation>
    <scope>NUCLEOTIDE SEQUENCE</scope>
    <source>
        <strain evidence="2">Stay&amp;Tobe</strain>
        <tissue evidence="2">Testes</tissue>
    </source>
</reference>
<evidence type="ECO:0000256" key="1">
    <source>
        <dbReference type="SAM" id="MobiDB-lite"/>
    </source>
</evidence>